<dbReference type="Proteomes" id="UP000546126">
    <property type="component" value="Unassembled WGS sequence"/>
</dbReference>
<organism evidence="1 2">
    <name type="scientific">Nonomuraea rhodomycinica</name>
    <dbReference type="NCBI Taxonomy" id="1712872"/>
    <lineage>
        <taxon>Bacteria</taxon>
        <taxon>Bacillati</taxon>
        <taxon>Actinomycetota</taxon>
        <taxon>Actinomycetes</taxon>
        <taxon>Streptosporangiales</taxon>
        <taxon>Streptosporangiaceae</taxon>
        <taxon>Nonomuraea</taxon>
    </lineage>
</organism>
<reference evidence="1 2" key="1">
    <citation type="submission" date="2020-06" db="EMBL/GenBank/DDBJ databases">
        <authorList>
            <person name="Chanama M."/>
        </authorList>
    </citation>
    <scope>NUCLEOTIDE SEQUENCE [LARGE SCALE GENOMIC DNA]</scope>
    <source>
        <strain evidence="1 2">TBRC6557</strain>
    </source>
</reference>
<gene>
    <name evidence="1" type="ORF">HT134_05545</name>
</gene>
<accession>A0A7Y6IK21</accession>
<evidence type="ECO:0000313" key="2">
    <source>
        <dbReference type="Proteomes" id="UP000546126"/>
    </source>
</evidence>
<dbReference type="EMBL" id="JABWGO010000001">
    <property type="protein sequence ID" value="NUW39597.1"/>
    <property type="molecule type" value="Genomic_DNA"/>
</dbReference>
<keyword evidence="2" id="KW-1185">Reference proteome</keyword>
<dbReference type="RefSeq" id="WP_175599116.1">
    <property type="nucleotide sequence ID" value="NZ_JABWGO010000001.1"/>
</dbReference>
<protein>
    <submittedName>
        <fullName evidence="1">Uncharacterized protein</fullName>
    </submittedName>
</protein>
<evidence type="ECO:0000313" key="1">
    <source>
        <dbReference type="EMBL" id="NUW39597.1"/>
    </source>
</evidence>
<proteinExistence type="predicted"/>
<dbReference type="AlphaFoldDB" id="A0A7Y6IK21"/>
<comment type="caution">
    <text evidence="1">The sequence shown here is derived from an EMBL/GenBank/DDBJ whole genome shotgun (WGS) entry which is preliminary data.</text>
</comment>
<name>A0A7Y6IK21_9ACTN</name>
<sequence>MAPFDARVLHIVRRGYSEQDEPGEHYDVYVTDYGAYVDLIHTKYEPQGMLPLDEFGDNDPDDDGGYVEVPTQDLRAIRRAILELDDFVKADALRL</sequence>